<name>A0A939KJD3_9MICC</name>
<feature type="domain" description="SpaA-like prealbumin fold" evidence="6">
    <location>
        <begin position="1424"/>
        <end position="1528"/>
    </location>
</feature>
<keyword evidence="2" id="KW-0472">Membrane</keyword>
<feature type="domain" description="SpaA-like prealbumin fold" evidence="5">
    <location>
        <begin position="565"/>
        <end position="639"/>
    </location>
</feature>
<feature type="transmembrane region" description="Helical" evidence="2">
    <location>
        <begin position="2239"/>
        <end position="2257"/>
    </location>
</feature>
<keyword evidence="8" id="KW-1185">Reference proteome</keyword>
<feature type="domain" description="SpaA-like prealbumin fold" evidence="6">
    <location>
        <begin position="1639"/>
        <end position="1733"/>
    </location>
</feature>
<dbReference type="Pfam" id="PF24514">
    <property type="entry name" value="SpaA_4"/>
    <property type="match status" value="8"/>
</dbReference>
<keyword evidence="3" id="KW-0732">Signal</keyword>
<feature type="domain" description="SpaA-like prealbumin fold" evidence="6">
    <location>
        <begin position="1737"/>
        <end position="1844"/>
    </location>
</feature>
<dbReference type="Proteomes" id="UP000664164">
    <property type="component" value="Unassembled WGS sequence"/>
</dbReference>
<feature type="domain" description="SpaA-like prealbumin fold" evidence="5">
    <location>
        <begin position="991"/>
        <end position="1086"/>
    </location>
</feature>
<evidence type="ECO:0000259" key="4">
    <source>
        <dbReference type="Pfam" id="PF01345"/>
    </source>
</evidence>
<dbReference type="InterPro" id="IPR001434">
    <property type="entry name" value="OmcB-like_DUF11"/>
</dbReference>
<comment type="caution">
    <text evidence="7">The sequence shown here is derived from an EMBL/GenBank/DDBJ whole genome shotgun (WGS) entry which is preliminary data.</text>
</comment>
<feature type="signal peptide" evidence="3">
    <location>
        <begin position="1"/>
        <end position="21"/>
    </location>
</feature>
<accession>A0A939KJD3</accession>
<feature type="domain" description="SpaA-like prealbumin fold" evidence="6">
    <location>
        <begin position="1206"/>
        <end position="1314"/>
    </location>
</feature>
<feature type="domain" description="SpaA-like prealbumin fold" evidence="5">
    <location>
        <begin position="772"/>
        <end position="859"/>
    </location>
</feature>
<feature type="region of interest" description="Disordered" evidence="1">
    <location>
        <begin position="877"/>
        <end position="901"/>
    </location>
</feature>
<dbReference type="InterPro" id="IPR055371">
    <property type="entry name" value="SpaA_PFL_dom_4"/>
</dbReference>
<dbReference type="Pfam" id="PF20674">
    <property type="entry name" value="SpaA_3"/>
    <property type="match status" value="5"/>
</dbReference>
<evidence type="ECO:0000256" key="3">
    <source>
        <dbReference type="SAM" id="SignalP"/>
    </source>
</evidence>
<feature type="domain" description="SpaA-like prealbumin fold" evidence="6">
    <location>
        <begin position="1534"/>
        <end position="1633"/>
    </location>
</feature>
<evidence type="ECO:0000313" key="7">
    <source>
        <dbReference type="EMBL" id="MBO1268557.1"/>
    </source>
</evidence>
<feature type="domain" description="SpaA-like prealbumin fold" evidence="6">
    <location>
        <begin position="423"/>
        <end position="519"/>
    </location>
</feature>
<keyword evidence="2" id="KW-1133">Transmembrane helix</keyword>
<evidence type="ECO:0000259" key="6">
    <source>
        <dbReference type="Pfam" id="PF24514"/>
    </source>
</evidence>
<dbReference type="Gene3D" id="2.60.40.1170">
    <property type="entry name" value="Mu homology domain, subdomain B"/>
    <property type="match status" value="1"/>
</dbReference>
<evidence type="ECO:0000256" key="1">
    <source>
        <dbReference type="SAM" id="MobiDB-lite"/>
    </source>
</evidence>
<evidence type="ECO:0000259" key="5">
    <source>
        <dbReference type="Pfam" id="PF20674"/>
    </source>
</evidence>
<feature type="chain" id="PRO_5037258523" evidence="3">
    <location>
        <begin position="22"/>
        <end position="2268"/>
    </location>
</feature>
<feature type="domain" description="SpaA-like prealbumin fold" evidence="5">
    <location>
        <begin position="865"/>
        <end position="970"/>
    </location>
</feature>
<feature type="domain" description="SpaA-like prealbumin fold" evidence="5">
    <location>
        <begin position="1123"/>
        <end position="1200"/>
    </location>
</feature>
<organism evidence="7 8">
    <name type="scientific">Arthrobacter cavernae</name>
    <dbReference type="NCBI Taxonomy" id="2817681"/>
    <lineage>
        <taxon>Bacteria</taxon>
        <taxon>Bacillati</taxon>
        <taxon>Actinomycetota</taxon>
        <taxon>Actinomycetes</taxon>
        <taxon>Micrococcales</taxon>
        <taxon>Micrococcaceae</taxon>
        <taxon>Arthrobacter</taxon>
    </lineage>
</organism>
<dbReference type="NCBIfam" id="TIGR01451">
    <property type="entry name" value="B_ant_repeat"/>
    <property type="match status" value="1"/>
</dbReference>
<sequence length="2268" mass="231986">MFTALVLAIAGPYGLAAPAFAALPGHTAAGEFTKFEIEGPGGANRTGVNDWAGIAASPYGPYTTAQGRQSTGIVAYRDMPDACTGTDPTQAVAGTKLEDDWVFIPGAISPEKTDLCGSEVAYEIVNVGGQLHYVLYMDWNRIPGKSGTMTTFVSILGPMDPTPGNPFNKDGRADDKLIEFFHAEGGGGSNTVRVGTWNGTTWQFTNNLTSGVQTGTDDPAAAVFGELAIDLTATGVLPGDVCSSVTLGGVITDPGGGNPTLKDLILPSSPLVINTCSSISITKESNPAGLTGADVFGYTLDAADQQPTFGPDLAVQGAGATTPQLDSSKIVSAIKVGESHIWSNVTAQPDYRLRETTVPSGWSLLNVKCTWWDPFAVPSGALRSQEVVTDSLNNVTQLFQIPPISVDNGVKTSCVITNQTSGVVINKTGAGDTNTVFNFDVTGKPSIPLTLGDSSGLLSFTPGSQINISELVPAGTPSWVLQSIVCLDGQQQPVGTVAGSSVGLTTIGGQVITCTFTNNQNGQIKVVKDGHGKTATDTFGFDNNYANNAVAPDGTAEFSLQIGQSNTSPNLAPGAYTIAELLTAANTQHDPDYALVNIACVITTTGSGGSSATAYVQGNLSTTVTLAAGDIVTCTFTNEQQGRLIVKKATTLRDGTFSFDARDAQNTQVISGNITTVNNVTPGGSELSNEVNAGTYSVTESTSELFWTKVSATCVDGTQPLPGTAFDPATGKLTNINIQPGHIVTCTFNNAKQTANVKVAKQLSPAADPGKFDLNINGALQSGPDGVGNGFVSNPAVVVVLGENVTVSEAAHAGTNGSWYSSVLVCDNGIVPANNTGVSGNFTVTSPDVTVTCTFQNTRKSAQLTLTKEWVNGRTGDQASLSASGSSGLSPVAQGSSTAPASTTPAVLTVYAGETVNLGEVLAPANVGSYAASLSCTDANGLSYTPLALTGSYTVPASPVAVTCTFTNTRTSALLTLKKHWTNGAQGDTADLDITAQLGQSPAAGATSVADGSAQFTDTTNTVTASVLSGETVSLAEVLGAGNLGSYTSSLSCSAAGLVPEPTPGLSGSYTMPKTAAPVSCTFTNNRNSVQLTLEKEWIDGADGDQATLGATSRFPGLPEVSVSTGAPGSEVDSPVKTVTVLSGETVGLTESLDAANGAAYTASLVCTGASLTYQGGALSGSIVVPKAATEDIVCRWTNQAGRGTIVIVKNVEGADGTFDFSGNWADPATGTPVNNFQLTTVGGTTSRTWTGVVVPKDGSPLTVTEMDPTPGYDGTNLVCAGNLAGDTSSVQGLVGTIDLDPGETVTCTYTNTQRSTIVIVKDAVPDDDQDFTFNATGSPLPPSFILDDDADATRSNTFTSALLPAKQPYTVNEVTVPGWTLDLATSACSNQAAVTANGVSLTPAPGQTITCTFVNRAAPGAIQVTKSVEGVADDHAWSFGIAISPVEAGVTSPQEASGTGDGSDTVTFQPLVLNKQYTITEEEPAAGWTQGETTCSTGADENPQLAGFQVTITQPGQLITCSLVNTAAPGDVEVTKTVTGVLPDFAWSIPFTVSPVPDGETGTKNATTADPTVGWGSLLTGESYTVTEQLPAGWTGGAITCTVTHADGTTEVVGNTIVVEAGDSIACAVTNAVLPGELTIVKTAVGGNGSFDFTITGAENGVETQETIVTAGGTGTATVALVPGVHYTVTEVNPGSGWTIDDFTCTLNGQTVTIPFTVGPDAHITCAITNTAKGRIVIVKNVDGADGTFGFNGSWTSGTPALADGGFDVTTNEGTGNQAFMDVLPGSYTVSEDNAFPAYLSRVLSCSDSVAGGTASSIDGPSKTGNIKLDPGETVTCVFENTQTATVIIDKKTVPAADPALFDFLWFLPNSEFGENFTLTDTQEPKVFAGLNPVQDWGITEQAKDGWRFLDLECLKGGVTFGGATIEGMEAILNPAPGDVITCTYTNAKRGPVDIRKTVTSGPVKNADSSYTVTYNIRVSSASFVTEQYNLVDTLKFGAGITVTGASAASTDAAVNPAWNGTTVTQLTAAPTTINPDAVHTFTVTTTSTIAPATGSDARDCTLGEGDDGTGFLNKVVLTVVDGTGGEAEACVPAPDEADVAVVKTGTKKVLLPNTGGSAAISYTLKVTNNGPTEARDVVVTDTMPADVTADTLTPSTGSCTNSATSFTCKLGVVAAGQEITIGVQASITDYMGNGPFTNVAVVTTSTPETVTGNNRATHVTTVERAALAVTGTGVTAWFWPAAALLLIGTLLVVAVKPTRRRAFRTA</sequence>
<gene>
    <name evidence="7" type="ORF">J1902_11305</name>
</gene>
<feature type="compositionally biased region" description="Low complexity" evidence="1">
    <location>
        <begin position="879"/>
        <end position="890"/>
    </location>
</feature>
<feature type="domain" description="SpaA-like prealbumin fold" evidence="6">
    <location>
        <begin position="1319"/>
        <end position="1417"/>
    </location>
</feature>
<feature type="domain" description="DUF11" evidence="4">
    <location>
        <begin position="2100"/>
        <end position="2219"/>
    </location>
</feature>
<feature type="domain" description="SpaA-like prealbumin fold" evidence="6">
    <location>
        <begin position="645"/>
        <end position="752"/>
    </location>
</feature>
<dbReference type="Pfam" id="PF01345">
    <property type="entry name" value="DUF11"/>
    <property type="match status" value="1"/>
</dbReference>
<dbReference type="EMBL" id="JAFNLL010000025">
    <property type="protein sequence ID" value="MBO1268557.1"/>
    <property type="molecule type" value="Genomic_DNA"/>
</dbReference>
<dbReference type="InterPro" id="IPR048834">
    <property type="entry name" value="SpaA_pre-album"/>
</dbReference>
<dbReference type="RefSeq" id="WP_207616356.1">
    <property type="nucleotide sequence ID" value="NZ_JAFNLL010000025.1"/>
</dbReference>
<evidence type="ECO:0000313" key="8">
    <source>
        <dbReference type="Proteomes" id="UP000664164"/>
    </source>
</evidence>
<keyword evidence="2" id="KW-0812">Transmembrane</keyword>
<protein>
    <submittedName>
        <fullName evidence="7">DUF11 domain-containing protein</fullName>
    </submittedName>
</protein>
<evidence type="ECO:0000256" key="2">
    <source>
        <dbReference type="SAM" id="Phobius"/>
    </source>
</evidence>
<dbReference type="InterPro" id="IPR047589">
    <property type="entry name" value="DUF11_rpt"/>
</dbReference>
<proteinExistence type="predicted"/>
<reference evidence="7" key="1">
    <citation type="submission" date="2021-03" db="EMBL/GenBank/DDBJ databases">
        <title>A new species, PO-11, isolated from a karst cave deposit.</title>
        <authorList>
            <person name="Zhaoxiaoyong W."/>
        </authorList>
    </citation>
    <scope>NUCLEOTIDE SEQUENCE</scope>
    <source>
        <strain evidence="7">PO-11</strain>
    </source>
</reference>